<dbReference type="STRING" id="467200.SSRG_04042"/>
<name>D9XZ95_9ACTN</name>
<evidence type="ECO:0000259" key="2">
    <source>
        <dbReference type="Pfam" id="PF00462"/>
    </source>
</evidence>
<dbReference type="AlphaFoldDB" id="D9XZ95"/>
<reference evidence="3" key="1">
    <citation type="submission" date="2009-02" db="EMBL/GenBank/DDBJ databases">
        <title>Annotation of Streptomyces griseoflavus strain Tu4000.</title>
        <authorList>
            <consortium name="The Broad Institute Genome Sequencing Platform"/>
            <consortium name="Broad Institute Microbial Sequencing Center"/>
            <person name="Fischbach M."/>
            <person name="Godfrey P."/>
            <person name="Ward D."/>
            <person name="Young S."/>
            <person name="Zeng Q."/>
            <person name="Koehrsen M."/>
            <person name="Alvarado L."/>
            <person name="Berlin A.M."/>
            <person name="Bochicchio J."/>
            <person name="Borenstein D."/>
            <person name="Chapman S.B."/>
            <person name="Chen Z."/>
            <person name="Engels R."/>
            <person name="Freedman E."/>
            <person name="Gellesch M."/>
            <person name="Goldberg J."/>
            <person name="Griggs A."/>
            <person name="Gujja S."/>
            <person name="Heilman E.R."/>
            <person name="Heiman D.I."/>
            <person name="Hepburn T.A."/>
            <person name="Howarth C."/>
            <person name="Jen D."/>
            <person name="Larson L."/>
            <person name="Lewis B."/>
            <person name="Mehta T."/>
            <person name="Park D."/>
            <person name="Pearson M."/>
            <person name="Richards J."/>
            <person name="Roberts A."/>
            <person name="Saif S."/>
            <person name="Shea T.D."/>
            <person name="Shenoy N."/>
            <person name="Sisk P."/>
            <person name="Stolte C."/>
            <person name="Sykes S.N."/>
            <person name="Thomson T."/>
            <person name="Walk T."/>
            <person name="White J."/>
            <person name="Yandava C."/>
            <person name="Straight P."/>
            <person name="Clardy J."/>
            <person name="Hung D."/>
            <person name="Kolter R."/>
            <person name="Mekalanos J."/>
            <person name="Walker S."/>
            <person name="Walsh C.T."/>
            <person name="Wieland-Brown L.C."/>
            <person name="Haas B."/>
            <person name="Nusbaum C."/>
            <person name="Birren B."/>
        </authorList>
    </citation>
    <scope>NUCLEOTIDE SEQUENCE [LARGE SCALE GENOMIC DNA]</scope>
    <source>
        <strain evidence="3">Tu4000</strain>
    </source>
</reference>
<keyword evidence="4" id="KW-1185">Reference proteome</keyword>
<feature type="region of interest" description="Disordered" evidence="1">
    <location>
        <begin position="126"/>
        <end position="205"/>
    </location>
</feature>
<organism evidence="3 4">
    <name type="scientific">Streptomyces griseoflavus Tu4000</name>
    <dbReference type="NCBI Taxonomy" id="467200"/>
    <lineage>
        <taxon>Bacteria</taxon>
        <taxon>Bacillati</taxon>
        <taxon>Actinomycetota</taxon>
        <taxon>Actinomycetes</taxon>
        <taxon>Kitasatosporales</taxon>
        <taxon>Streptomycetaceae</taxon>
        <taxon>Streptomyces</taxon>
    </lineage>
</organism>
<accession>D9XZ95</accession>
<evidence type="ECO:0000256" key="1">
    <source>
        <dbReference type="SAM" id="MobiDB-lite"/>
    </source>
</evidence>
<dbReference type="PROSITE" id="PS51354">
    <property type="entry name" value="GLUTAREDOXIN_2"/>
    <property type="match status" value="1"/>
</dbReference>
<dbReference type="Proteomes" id="UP000002968">
    <property type="component" value="Unassembled WGS sequence"/>
</dbReference>
<feature type="domain" description="Glutaredoxin" evidence="2">
    <location>
        <begin position="70"/>
        <end position="126"/>
    </location>
</feature>
<dbReference type="SUPFAM" id="SSF52833">
    <property type="entry name" value="Thioredoxin-like"/>
    <property type="match status" value="1"/>
</dbReference>
<evidence type="ECO:0000313" key="4">
    <source>
        <dbReference type="Proteomes" id="UP000002968"/>
    </source>
</evidence>
<dbReference type="InterPro" id="IPR002109">
    <property type="entry name" value="Glutaredoxin"/>
</dbReference>
<protein>
    <submittedName>
        <fullName evidence="3">Integral membrane protein</fullName>
    </submittedName>
</protein>
<dbReference type="HOGENOM" id="CLU_1115273_0_0_11"/>
<dbReference type="Gene3D" id="3.40.30.10">
    <property type="entry name" value="Glutaredoxin"/>
    <property type="match status" value="1"/>
</dbReference>
<sequence length="249" mass="26815">MMRTWISPVLLLLCGSLAATGLVRGGSPGEAAAFLLMFTLLAAVHSPLVFPRSVGAPEAERRGAADGRPVVYWRPGCVYCLRLRFRLGRRARRAHWVNIWRDPAGAAAVRAANEGNETVPTVVVAGPAAHPTPDSRVGCAKQLAPLPPDRQGRPADEAPLPGRPPARGRVRAQAVLSNSRPSGRPPASRPSKRPSSCALAPRATRPGTPQRLINCCMRRCTVRCPSPRRRPIAASPSPWYNRRTITTST</sequence>
<evidence type="ECO:0000313" key="3">
    <source>
        <dbReference type="EMBL" id="EFL41238.1"/>
    </source>
</evidence>
<dbReference type="Pfam" id="PF00462">
    <property type="entry name" value="Glutaredoxin"/>
    <property type="match status" value="1"/>
</dbReference>
<proteinExistence type="predicted"/>
<dbReference type="EMBL" id="GG657758">
    <property type="protein sequence ID" value="EFL41238.1"/>
    <property type="molecule type" value="Genomic_DNA"/>
</dbReference>
<gene>
    <name evidence="3" type="ORF">SSRG_04042</name>
</gene>
<dbReference type="InterPro" id="IPR036249">
    <property type="entry name" value="Thioredoxin-like_sf"/>
</dbReference>
<feature type="compositionally biased region" description="Low complexity" evidence="1">
    <location>
        <begin position="165"/>
        <end position="182"/>
    </location>
</feature>